<dbReference type="PANTHER" id="PTHR48081">
    <property type="entry name" value="AB HYDROLASE SUPERFAMILY PROTEIN C4A8.06C"/>
    <property type="match status" value="1"/>
</dbReference>
<dbReference type="InterPro" id="IPR029058">
    <property type="entry name" value="AB_hydrolase_fold"/>
</dbReference>
<organism evidence="3 4">
    <name type="scientific">Sphingobacterium paucimobilis HER1398</name>
    <dbReference type="NCBI Taxonomy" id="1346330"/>
    <lineage>
        <taxon>Bacteria</taxon>
        <taxon>Pseudomonadati</taxon>
        <taxon>Bacteroidota</taxon>
        <taxon>Sphingobacteriia</taxon>
        <taxon>Sphingobacteriales</taxon>
        <taxon>Sphingobacteriaceae</taxon>
        <taxon>Sphingobacterium</taxon>
    </lineage>
</organism>
<dbReference type="SUPFAM" id="SSF53474">
    <property type="entry name" value="alpha/beta-Hydrolases"/>
    <property type="match status" value="1"/>
</dbReference>
<dbReference type="PANTHER" id="PTHR48081:SF6">
    <property type="entry name" value="PEPTIDASE S9 PROLYL OLIGOPEPTIDASE CATALYTIC DOMAIN-CONTAINING PROTEIN"/>
    <property type="match status" value="1"/>
</dbReference>
<evidence type="ECO:0000256" key="1">
    <source>
        <dbReference type="ARBA" id="ARBA00022801"/>
    </source>
</evidence>
<accession>U2HPN6</accession>
<dbReference type="PATRIC" id="fig|1346330.5.peg.4161"/>
<dbReference type="Proteomes" id="UP000016584">
    <property type="component" value="Unassembled WGS sequence"/>
</dbReference>
<dbReference type="GO" id="GO:0016787">
    <property type="term" value="F:hydrolase activity"/>
    <property type="evidence" value="ECO:0007669"/>
    <property type="project" value="UniProtKB-KW"/>
</dbReference>
<comment type="caution">
    <text evidence="3">The sequence shown here is derived from an EMBL/GenBank/DDBJ whole genome shotgun (WGS) entry which is preliminary data.</text>
</comment>
<dbReference type="Pfam" id="PF20434">
    <property type="entry name" value="BD-FAE"/>
    <property type="match status" value="1"/>
</dbReference>
<evidence type="ECO:0000313" key="4">
    <source>
        <dbReference type="Proteomes" id="UP000016584"/>
    </source>
</evidence>
<dbReference type="InterPro" id="IPR049492">
    <property type="entry name" value="BD-FAE-like_dom"/>
</dbReference>
<name>U2HPN6_9SPHI</name>
<sequence>MKQITILMNRPLLLCLFFVLLGKWSFSQEEINLYEGAIPDALSAENIETQNPRQSGGAWITKVSQPTLTSYLVQGSEKPSPAILICPGGGYGGLAIEKEGHDIALAFQKNGISAFVLKYRMPSERTMIDKSKGPLQDAQQAMAVIRSNADRWQVDPGKVGVIGFSAGGHLASSLATRFHKPVLEGNTSNVRPDFVILMYPVISFKDSIGHIGSRNNLIGKNPPAEMITAFSSEENVTTDTPPAFLVHAGNDKIVKVENTIAFYQALLQHQVKAQMHIYPEGGHGFGLNNRTTQDKWFDHCLLWLKDCGIK</sequence>
<dbReference type="EMBL" id="ATDL01000022">
    <property type="protein sequence ID" value="ERJ57427.1"/>
    <property type="molecule type" value="Genomic_DNA"/>
</dbReference>
<dbReference type="AlphaFoldDB" id="U2HPN6"/>
<evidence type="ECO:0000313" key="3">
    <source>
        <dbReference type="EMBL" id="ERJ57427.1"/>
    </source>
</evidence>
<feature type="domain" description="BD-FAE-like" evidence="2">
    <location>
        <begin position="71"/>
        <end position="266"/>
    </location>
</feature>
<gene>
    <name evidence="3" type="ORF">M472_01475</name>
</gene>
<dbReference type="Gene3D" id="3.40.50.1820">
    <property type="entry name" value="alpha/beta hydrolase"/>
    <property type="match status" value="1"/>
</dbReference>
<keyword evidence="4" id="KW-1185">Reference proteome</keyword>
<dbReference type="RefSeq" id="WP_021072160.1">
    <property type="nucleotide sequence ID" value="NZ_ATDL01000022.1"/>
</dbReference>
<dbReference type="STRING" id="1346330.M472_01475"/>
<protein>
    <recommendedName>
        <fullName evidence="2">BD-FAE-like domain-containing protein</fullName>
    </recommendedName>
</protein>
<proteinExistence type="predicted"/>
<keyword evidence="1" id="KW-0378">Hydrolase</keyword>
<reference evidence="3 4" key="1">
    <citation type="journal article" date="2013" name="Genome Announc.">
        <title>The Draft Genome Sequence of Sphingomonas paucimobilis Strain HER1398 (Proteobacteria), Host to the Giant PAU Phage, Indicates That It Is a Member of the Genus Sphingobacterium (Bacteroidetes).</title>
        <authorList>
            <person name="White R.A.III."/>
            <person name="Suttle C.A."/>
        </authorList>
    </citation>
    <scope>NUCLEOTIDE SEQUENCE [LARGE SCALE GENOMIC DNA]</scope>
    <source>
        <strain evidence="3 4">HER1398</strain>
    </source>
</reference>
<evidence type="ECO:0000259" key="2">
    <source>
        <dbReference type="Pfam" id="PF20434"/>
    </source>
</evidence>
<dbReference type="eggNOG" id="COG0657">
    <property type="taxonomic scope" value="Bacteria"/>
</dbReference>
<dbReference type="InterPro" id="IPR050300">
    <property type="entry name" value="GDXG_lipolytic_enzyme"/>
</dbReference>